<reference evidence="1 2" key="1">
    <citation type="submission" date="2016-08" db="EMBL/GenBank/DDBJ databases">
        <title>Draft genome sequence of allopolyploid Zygosaccharomyces rouxii.</title>
        <authorList>
            <person name="Watanabe J."/>
            <person name="Uehara K."/>
            <person name="Mogi Y."/>
            <person name="Tsukioka Y."/>
        </authorList>
    </citation>
    <scope>NUCLEOTIDE SEQUENCE [LARGE SCALE GENOMIC DNA]</scope>
    <source>
        <strain evidence="1 2">NBRC 110957</strain>
    </source>
</reference>
<dbReference type="Proteomes" id="UP000187013">
    <property type="component" value="Unassembled WGS sequence"/>
</dbReference>
<dbReference type="EMBL" id="BDGX01000016">
    <property type="protein sequence ID" value="GAV49656.1"/>
    <property type="molecule type" value="Genomic_DNA"/>
</dbReference>
<sequence length="65" mass="7300">MSDFFRHAKEKLVGGTNVADEHLQRLTSKYLQPEQDYMQSKSRNTEALDNLVSVAAGKSTATEQQ</sequence>
<evidence type="ECO:0000313" key="2">
    <source>
        <dbReference type="Proteomes" id="UP000187013"/>
    </source>
</evidence>
<evidence type="ECO:0000313" key="1">
    <source>
        <dbReference type="EMBL" id="GAV49656.1"/>
    </source>
</evidence>
<name>A0A1Q3A1U2_ZYGRO</name>
<accession>A0A1Q3A1U2</accession>
<protein>
    <submittedName>
        <fullName evidence="1">Uncharacterized protein</fullName>
    </submittedName>
</protein>
<proteinExistence type="predicted"/>
<dbReference type="AlphaFoldDB" id="A0A1Q3A1U2"/>
<dbReference type="OrthoDB" id="4067904at2759"/>
<gene>
    <name evidence="1" type="ORF">ZYGR_0P03020</name>
</gene>
<organism evidence="1 2">
    <name type="scientific">Zygosaccharomyces rouxii</name>
    <dbReference type="NCBI Taxonomy" id="4956"/>
    <lineage>
        <taxon>Eukaryota</taxon>
        <taxon>Fungi</taxon>
        <taxon>Dikarya</taxon>
        <taxon>Ascomycota</taxon>
        <taxon>Saccharomycotina</taxon>
        <taxon>Saccharomycetes</taxon>
        <taxon>Saccharomycetales</taxon>
        <taxon>Saccharomycetaceae</taxon>
        <taxon>Zygosaccharomyces</taxon>
    </lineage>
</organism>
<comment type="caution">
    <text evidence="1">The sequence shown here is derived from an EMBL/GenBank/DDBJ whole genome shotgun (WGS) entry which is preliminary data.</text>
</comment>